<comment type="subcellular location">
    <subcellularLocation>
        <location evidence="1">Cell membrane</location>
        <topology evidence="1">Multi-pass membrane protein</topology>
    </subcellularLocation>
</comment>
<dbReference type="RefSeq" id="WP_386776264.1">
    <property type="nucleotide sequence ID" value="NZ_JBHRUG010000031.1"/>
</dbReference>
<dbReference type="Pfam" id="PF13440">
    <property type="entry name" value="Polysacc_synt_3"/>
    <property type="match status" value="1"/>
</dbReference>
<evidence type="ECO:0000256" key="3">
    <source>
        <dbReference type="ARBA" id="ARBA00022475"/>
    </source>
</evidence>
<sequence>MKHLNHICNQVLFNKQKVGFLLSLVNKTTIGVVWSFTEQLGRRGVGVLVTLLLAKFLTPEDFGLVAMMAVFLALGQSLMDSGFRQALIRLKNITQADFNTAFYANLVLGLLSYFILYLSAPLIAEFYEEPRLTDLIRVASFAIIIHAFQVVQIASLSRDLNFKAQLKTSLPSSIISGCVAVFMAYLGVGVWALVMQMVLASFLHTVLLWYVQGWKPTLTLSRKSLVGMYKFGYKIFLSGVLETIFKNIYVIVIAKIFSANIAGLYFFADRIRELIISQLIYSVQTVTYPALSRKQNDIESLKRGYRRVIQVTSFVYFPIVALLAALAEPIFLILLSEKWYDAHLYFQLLCLASVLSPLNSINLNILRVLGRSDILLGLQVFKKILLVIFLWAGLKYGVIGVLVAQIVQSVVAYYPNKYYSEKLIGYSFREQWEDIRLQLLISLTLGWAVLFSYTLLEIQPIISVLVFGMVFCFGYLIISYLLRSNVIDYLFEIYRKRKV</sequence>
<name>A0ABV7LSQ8_9GAMM</name>
<keyword evidence="9" id="KW-1185">Reference proteome</keyword>
<evidence type="ECO:0000256" key="6">
    <source>
        <dbReference type="ARBA" id="ARBA00023136"/>
    </source>
</evidence>
<dbReference type="EMBL" id="JBHRUG010000031">
    <property type="protein sequence ID" value="MFC3285498.1"/>
    <property type="molecule type" value="Genomic_DNA"/>
</dbReference>
<evidence type="ECO:0000313" key="9">
    <source>
        <dbReference type="Proteomes" id="UP001595579"/>
    </source>
</evidence>
<feature type="transmembrane region" description="Helical" evidence="7">
    <location>
        <begin position="100"/>
        <end position="123"/>
    </location>
</feature>
<dbReference type="CDD" id="cd13127">
    <property type="entry name" value="MATE_tuaB_like"/>
    <property type="match status" value="1"/>
</dbReference>
<comment type="caution">
    <text evidence="8">The sequence shown here is derived from an EMBL/GenBank/DDBJ whole genome shotgun (WGS) entry which is preliminary data.</text>
</comment>
<keyword evidence="4 7" id="KW-0812">Transmembrane</keyword>
<feature type="transmembrane region" description="Helical" evidence="7">
    <location>
        <begin position="135"/>
        <end position="156"/>
    </location>
</feature>
<reference evidence="9" key="1">
    <citation type="journal article" date="2019" name="Int. J. Syst. Evol. Microbiol.">
        <title>The Global Catalogue of Microorganisms (GCM) 10K type strain sequencing project: providing services to taxonomists for standard genome sequencing and annotation.</title>
        <authorList>
            <consortium name="The Broad Institute Genomics Platform"/>
            <consortium name="The Broad Institute Genome Sequencing Center for Infectious Disease"/>
            <person name="Wu L."/>
            <person name="Ma J."/>
        </authorList>
    </citation>
    <scope>NUCLEOTIDE SEQUENCE [LARGE SCALE GENOMIC DNA]</scope>
    <source>
        <strain evidence="9">CECT 7698</strain>
    </source>
</reference>
<evidence type="ECO:0000313" key="8">
    <source>
        <dbReference type="EMBL" id="MFC3285498.1"/>
    </source>
</evidence>
<proteinExistence type="inferred from homology"/>
<dbReference type="PANTHER" id="PTHR30250">
    <property type="entry name" value="PST FAMILY PREDICTED COLANIC ACID TRANSPORTER"/>
    <property type="match status" value="1"/>
</dbReference>
<feature type="transmembrane region" description="Helical" evidence="7">
    <location>
        <begin position="313"/>
        <end position="336"/>
    </location>
</feature>
<organism evidence="8 9">
    <name type="scientific">Litchfieldella rifensis</name>
    <dbReference type="NCBI Taxonomy" id="762643"/>
    <lineage>
        <taxon>Bacteria</taxon>
        <taxon>Pseudomonadati</taxon>
        <taxon>Pseudomonadota</taxon>
        <taxon>Gammaproteobacteria</taxon>
        <taxon>Oceanospirillales</taxon>
        <taxon>Halomonadaceae</taxon>
        <taxon>Litchfieldella</taxon>
    </lineage>
</organism>
<feature type="transmembrane region" description="Helical" evidence="7">
    <location>
        <begin position="342"/>
        <end position="362"/>
    </location>
</feature>
<protein>
    <submittedName>
        <fullName evidence="8">Lipopolysaccharide biosynthesis protein</fullName>
    </submittedName>
</protein>
<comment type="similarity">
    <text evidence="2">Belongs to the polysaccharide synthase family.</text>
</comment>
<evidence type="ECO:0000256" key="5">
    <source>
        <dbReference type="ARBA" id="ARBA00022989"/>
    </source>
</evidence>
<dbReference type="PANTHER" id="PTHR30250:SF10">
    <property type="entry name" value="LIPOPOLYSACCHARIDE BIOSYNTHESIS PROTEIN WZXC"/>
    <property type="match status" value="1"/>
</dbReference>
<gene>
    <name evidence="8" type="ORF">ACFOEV_18005</name>
</gene>
<evidence type="ECO:0000256" key="2">
    <source>
        <dbReference type="ARBA" id="ARBA00007430"/>
    </source>
</evidence>
<dbReference type="InterPro" id="IPR050833">
    <property type="entry name" value="Poly_Biosynth_Transport"/>
</dbReference>
<keyword evidence="6 7" id="KW-0472">Membrane</keyword>
<accession>A0ABV7LSQ8</accession>
<feature type="transmembrane region" description="Helical" evidence="7">
    <location>
        <begin position="248"/>
        <end position="268"/>
    </location>
</feature>
<evidence type="ECO:0000256" key="4">
    <source>
        <dbReference type="ARBA" id="ARBA00022692"/>
    </source>
</evidence>
<dbReference type="Proteomes" id="UP001595579">
    <property type="component" value="Unassembled WGS sequence"/>
</dbReference>
<keyword evidence="5 7" id="KW-1133">Transmembrane helix</keyword>
<keyword evidence="3" id="KW-1003">Cell membrane</keyword>
<evidence type="ECO:0000256" key="7">
    <source>
        <dbReference type="SAM" id="Phobius"/>
    </source>
</evidence>
<evidence type="ECO:0000256" key="1">
    <source>
        <dbReference type="ARBA" id="ARBA00004651"/>
    </source>
</evidence>
<feature type="transmembrane region" description="Helical" evidence="7">
    <location>
        <begin position="461"/>
        <end position="482"/>
    </location>
</feature>
<feature type="transmembrane region" description="Helical" evidence="7">
    <location>
        <begin position="62"/>
        <end position="79"/>
    </location>
</feature>